<keyword evidence="3" id="KW-1185">Reference proteome</keyword>
<keyword evidence="1" id="KW-0812">Transmembrane</keyword>
<gene>
    <name evidence="2" type="ORF">GCM10009726_13100</name>
</gene>
<keyword evidence="1" id="KW-1133">Transmembrane helix</keyword>
<feature type="transmembrane region" description="Helical" evidence="1">
    <location>
        <begin position="70"/>
        <end position="89"/>
    </location>
</feature>
<evidence type="ECO:0008006" key="4">
    <source>
        <dbReference type="Google" id="ProtNLM"/>
    </source>
</evidence>
<sequence>MCAADAVLAMGLLASLGVVPASPAPTTSVPTAPLLAAGLVGGFALAQRTGVRPLGGAAMLGANAVAARQWYAVGGAPLAAGLTAAYWTAMGVSHPLAKKVGTWPSVLGVTAASAGAAWLLADRRAR</sequence>
<dbReference type="EMBL" id="BAAAMQ010000009">
    <property type="protein sequence ID" value="GAA2102262.1"/>
    <property type="molecule type" value="Genomic_DNA"/>
</dbReference>
<proteinExistence type="predicted"/>
<name>A0ABN2X251_9ACTN</name>
<comment type="caution">
    <text evidence="2">The sequence shown here is derived from an EMBL/GenBank/DDBJ whole genome shotgun (WGS) entry which is preliminary data.</text>
</comment>
<evidence type="ECO:0000256" key="1">
    <source>
        <dbReference type="SAM" id="Phobius"/>
    </source>
</evidence>
<dbReference type="Proteomes" id="UP001501161">
    <property type="component" value="Unassembled WGS sequence"/>
</dbReference>
<keyword evidence="1" id="KW-0472">Membrane</keyword>
<accession>A0ABN2X251</accession>
<organism evidence="2 3">
    <name type="scientific">Nocardioides furvisabuli</name>
    <dbReference type="NCBI Taxonomy" id="375542"/>
    <lineage>
        <taxon>Bacteria</taxon>
        <taxon>Bacillati</taxon>
        <taxon>Actinomycetota</taxon>
        <taxon>Actinomycetes</taxon>
        <taxon>Propionibacteriales</taxon>
        <taxon>Nocardioidaceae</taxon>
        <taxon>Nocardioides</taxon>
    </lineage>
</organism>
<feature type="transmembrane region" description="Helical" evidence="1">
    <location>
        <begin position="101"/>
        <end position="121"/>
    </location>
</feature>
<reference evidence="2 3" key="1">
    <citation type="journal article" date="2019" name="Int. J. Syst. Evol. Microbiol.">
        <title>The Global Catalogue of Microorganisms (GCM) 10K type strain sequencing project: providing services to taxonomists for standard genome sequencing and annotation.</title>
        <authorList>
            <consortium name="The Broad Institute Genomics Platform"/>
            <consortium name="The Broad Institute Genome Sequencing Center for Infectious Disease"/>
            <person name="Wu L."/>
            <person name="Ma J."/>
        </authorList>
    </citation>
    <scope>NUCLEOTIDE SEQUENCE [LARGE SCALE GENOMIC DNA]</scope>
    <source>
        <strain evidence="2 3">JCM 13813</strain>
    </source>
</reference>
<evidence type="ECO:0000313" key="2">
    <source>
        <dbReference type="EMBL" id="GAA2102262.1"/>
    </source>
</evidence>
<evidence type="ECO:0000313" key="3">
    <source>
        <dbReference type="Proteomes" id="UP001501161"/>
    </source>
</evidence>
<protein>
    <recommendedName>
        <fullName evidence="4">Integral membrane protein</fullName>
    </recommendedName>
</protein>